<protein>
    <recommendedName>
        <fullName evidence="8">POU domain protein</fullName>
    </recommendedName>
</protein>
<feature type="region of interest" description="Disordered" evidence="9">
    <location>
        <begin position="270"/>
        <end position="319"/>
    </location>
</feature>
<feature type="region of interest" description="Disordered" evidence="9">
    <location>
        <begin position="482"/>
        <end position="529"/>
    </location>
</feature>
<dbReference type="GO" id="GO:0000981">
    <property type="term" value="F:DNA-binding transcription factor activity, RNA polymerase II-specific"/>
    <property type="evidence" value="ECO:0007669"/>
    <property type="project" value="InterPro"/>
</dbReference>
<dbReference type="SMART" id="SM00352">
    <property type="entry name" value="POU"/>
    <property type="match status" value="1"/>
</dbReference>
<keyword evidence="13" id="KW-1185">Reference proteome</keyword>
<dbReference type="InterPro" id="IPR013847">
    <property type="entry name" value="POU"/>
</dbReference>
<dbReference type="PROSITE" id="PS51179">
    <property type="entry name" value="POU_3"/>
    <property type="match status" value="1"/>
</dbReference>
<dbReference type="InterPro" id="IPR000327">
    <property type="entry name" value="POU_dom"/>
</dbReference>
<dbReference type="GO" id="GO:0000978">
    <property type="term" value="F:RNA polymerase II cis-regulatory region sequence-specific DNA binding"/>
    <property type="evidence" value="ECO:0007669"/>
    <property type="project" value="TreeGrafter"/>
</dbReference>
<feature type="region of interest" description="Disordered" evidence="9">
    <location>
        <begin position="406"/>
        <end position="429"/>
    </location>
</feature>
<dbReference type="CDD" id="cd00086">
    <property type="entry name" value="homeodomain"/>
    <property type="match status" value="1"/>
</dbReference>
<evidence type="ECO:0000259" key="10">
    <source>
        <dbReference type="PROSITE" id="PS50071"/>
    </source>
</evidence>
<dbReference type="PANTHER" id="PTHR11636">
    <property type="entry name" value="POU DOMAIN"/>
    <property type="match status" value="1"/>
</dbReference>
<evidence type="ECO:0000256" key="8">
    <source>
        <dbReference type="RuleBase" id="RU361194"/>
    </source>
</evidence>
<dbReference type="Gene3D" id="1.10.10.60">
    <property type="entry name" value="Homeodomain-like"/>
    <property type="match status" value="1"/>
</dbReference>
<dbReference type="InterPro" id="IPR009057">
    <property type="entry name" value="Homeodomain-like_sf"/>
</dbReference>
<name>A0AAV4CE82_9GAST</name>
<dbReference type="GO" id="GO:0005634">
    <property type="term" value="C:nucleus"/>
    <property type="evidence" value="ECO:0007669"/>
    <property type="project" value="UniProtKB-SubCell"/>
</dbReference>
<feature type="compositionally biased region" description="Polar residues" evidence="9">
    <location>
        <begin position="693"/>
        <end position="703"/>
    </location>
</feature>
<feature type="domain" description="Homeobox" evidence="10">
    <location>
        <begin position="424"/>
        <end position="484"/>
    </location>
</feature>
<dbReference type="PROSITE" id="PS50071">
    <property type="entry name" value="HOMEOBOX_2"/>
    <property type="match status" value="1"/>
</dbReference>
<reference evidence="12 13" key="1">
    <citation type="journal article" date="2021" name="Elife">
        <title>Chloroplast acquisition without the gene transfer in kleptoplastic sea slugs, Plakobranchus ocellatus.</title>
        <authorList>
            <person name="Maeda T."/>
            <person name="Takahashi S."/>
            <person name="Yoshida T."/>
            <person name="Shimamura S."/>
            <person name="Takaki Y."/>
            <person name="Nagai Y."/>
            <person name="Toyoda A."/>
            <person name="Suzuki Y."/>
            <person name="Arimoto A."/>
            <person name="Ishii H."/>
            <person name="Satoh N."/>
            <person name="Nishiyama T."/>
            <person name="Hasebe M."/>
            <person name="Maruyama T."/>
            <person name="Minagawa J."/>
            <person name="Obokata J."/>
            <person name="Shigenobu S."/>
        </authorList>
    </citation>
    <scope>NUCLEOTIDE SEQUENCE [LARGE SCALE GENOMIC DNA]</scope>
</reference>
<gene>
    <name evidence="12" type="ORF">PoB_005651000</name>
</gene>
<comment type="subcellular location">
    <subcellularLocation>
        <location evidence="1 6 7">Nucleus</location>
    </subcellularLocation>
</comment>
<sequence>MLQSRHLETTAAGASISNGGALGAQLPTLLQQQLGALGLPTSASAGLIVQNQFGQQAVIPVSSAVSLPSTGLSLSPQDLQQLLLQSQLQQQLQKANTATTSSSGSNNSTQQHLQQLQLAQLLSLGDGKDPKSLLLGGGLGPTVTPAITTPRSSSTASSQLTMPVSVPELLKNSRRPKSPLPPSPAQAIQSTALSSSLAQMLGAQTVSMLQGNQLQQFLLVSPAQLGQLAASTQLAAQPPPSTQPPPPLLVANQGRLPLLSASSLSLFGQPATTSASSTLTSQQQQQQQHYSPQSPLRTSDHSMSPTTSPQTSPRENSPVMTTLSELEEGMNIDLEELEVFAKTFKRRRIELGFTQGDVGLAMGKLYGNDFSQTTISRFEALNLSFKNMCKLKPLLQKWLKDADAMSHNSSPLSPGGVGGEGGIGRRRKKRTSIDTSIRVALEKSFLGNPKPTSEDITLIADSLNMEKEVIRVWFCNRRQKEKRINPPSSSYSQHHSSQVQVGRLGGEAPNPSSAGSSGRLEPTPGAMSEMLLGGDQQEQLNQLLKQHQQNQQKQLYLQKQIQEKLAQVAEASQHSLSSSQAPDSPPPSLPASQAASLGQSQHLLENGMMLGSVSSNISAPDHEAGSTATAAANSVGLHMFPSGLLSSTDSTSITGHAEADASVHSPSPSSATSHNGLLLPVSHAHSPSMKTGGLTQLHHSPPSSGILKSPATTSNGSALLLSHMSSNGGL</sequence>
<dbReference type="InterPro" id="IPR001356">
    <property type="entry name" value="HD"/>
</dbReference>
<evidence type="ECO:0000256" key="9">
    <source>
        <dbReference type="SAM" id="MobiDB-lite"/>
    </source>
</evidence>
<keyword evidence="3 6" id="KW-0371">Homeobox</keyword>
<dbReference type="FunFam" id="1.10.10.60:FF:000005">
    <property type="entry name" value="POU domain protein"/>
    <property type="match status" value="1"/>
</dbReference>
<evidence type="ECO:0000256" key="2">
    <source>
        <dbReference type="ARBA" id="ARBA00023125"/>
    </source>
</evidence>
<dbReference type="InterPro" id="IPR017970">
    <property type="entry name" value="Homeobox_CS"/>
</dbReference>
<feature type="region of interest" description="Disordered" evidence="9">
    <location>
        <begin position="142"/>
        <end position="164"/>
    </location>
</feature>
<feature type="compositionally biased region" description="Polar residues" evidence="9">
    <location>
        <begin position="145"/>
        <end position="162"/>
    </location>
</feature>
<dbReference type="PANTHER" id="PTHR11636:SF76">
    <property type="entry name" value="PROTEIN NUBBIN"/>
    <property type="match status" value="1"/>
</dbReference>
<feature type="compositionally biased region" description="Low complexity" evidence="9">
    <location>
        <begin position="270"/>
        <end position="295"/>
    </location>
</feature>
<evidence type="ECO:0000259" key="11">
    <source>
        <dbReference type="PROSITE" id="PS51179"/>
    </source>
</evidence>
<dbReference type="PROSITE" id="PS00027">
    <property type="entry name" value="HOMEOBOX_1"/>
    <property type="match status" value="1"/>
</dbReference>
<dbReference type="PRINTS" id="PR00028">
    <property type="entry name" value="POUDOMAIN"/>
</dbReference>
<feature type="region of interest" description="Disordered" evidence="9">
    <location>
        <begin position="650"/>
        <end position="711"/>
    </location>
</feature>
<dbReference type="Pfam" id="PF00046">
    <property type="entry name" value="Homeodomain"/>
    <property type="match status" value="1"/>
</dbReference>
<evidence type="ECO:0000256" key="4">
    <source>
        <dbReference type="ARBA" id="ARBA00023163"/>
    </source>
</evidence>
<dbReference type="SUPFAM" id="SSF46689">
    <property type="entry name" value="Homeodomain-like"/>
    <property type="match status" value="1"/>
</dbReference>
<feature type="compositionally biased region" description="Low complexity" evidence="9">
    <location>
        <begin position="304"/>
        <end position="313"/>
    </location>
</feature>
<proteinExistence type="inferred from homology"/>
<keyword evidence="4 8" id="KW-0804">Transcription</keyword>
<dbReference type="SMART" id="SM00389">
    <property type="entry name" value="HOX"/>
    <property type="match status" value="1"/>
</dbReference>
<organism evidence="12 13">
    <name type="scientific">Plakobranchus ocellatus</name>
    <dbReference type="NCBI Taxonomy" id="259542"/>
    <lineage>
        <taxon>Eukaryota</taxon>
        <taxon>Metazoa</taxon>
        <taxon>Spiralia</taxon>
        <taxon>Lophotrochozoa</taxon>
        <taxon>Mollusca</taxon>
        <taxon>Gastropoda</taxon>
        <taxon>Heterobranchia</taxon>
        <taxon>Euthyneura</taxon>
        <taxon>Panpulmonata</taxon>
        <taxon>Sacoglossa</taxon>
        <taxon>Placobranchoidea</taxon>
        <taxon>Plakobranchidae</taxon>
        <taxon>Plakobranchus</taxon>
    </lineage>
</organism>
<comment type="caution">
    <text evidence="12">The sequence shown here is derived from an EMBL/GenBank/DDBJ whole genome shotgun (WGS) entry which is preliminary data.</text>
</comment>
<feature type="domain" description="POU-specific" evidence="11">
    <location>
        <begin position="329"/>
        <end position="403"/>
    </location>
</feature>
<feature type="compositionally biased region" description="Low complexity" evidence="9">
    <location>
        <begin position="569"/>
        <end position="582"/>
    </location>
</feature>
<evidence type="ECO:0000256" key="5">
    <source>
        <dbReference type="ARBA" id="ARBA00023242"/>
    </source>
</evidence>
<dbReference type="PROSITE" id="PS00465">
    <property type="entry name" value="POU_2"/>
    <property type="match status" value="1"/>
</dbReference>
<dbReference type="InterPro" id="IPR050255">
    <property type="entry name" value="POU_domain_TF"/>
</dbReference>
<keyword evidence="5 6" id="KW-0539">Nucleus</keyword>
<dbReference type="InterPro" id="IPR010982">
    <property type="entry name" value="Lambda_DNA-bd_dom_sf"/>
</dbReference>
<keyword evidence="2 6" id="KW-0238">DNA-binding</keyword>
<evidence type="ECO:0000313" key="13">
    <source>
        <dbReference type="Proteomes" id="UP000735302"/>
    </source>
</evidence>
<evidence type="ECO:0000256" key="6">
    <source>
        <dbReference type="PROSITE-ProRule" id="PRU00108"/>
    </source>
</evidence>
<feature type="DNA-binding region" description="Homeobox" evidence="6">
    <location>
        <begin position="426"/>
        <end position="485"/>
    </location>
</feature>
<comment type="similarity">
    <text evidence="8">Belongs to the POU transcription factor family.</text>
</comment>
<evidence type="ECO:0000256" key="1">
    <source>
        <dbReference type="ARBA" id="ARBA00004123"/>
    </source>
</evidence>
<dbReference type="FunFam" id="1.10.260.40:FF:000001">
    <property type="entry name" value="POU domain protein"/>
    <property type="match status" value="1"/>
</dbReference>
<dbReference type="SUPFAM" id="SSF47413">
    <property type="entry name" value="lambda repressor-like DNA-binding domains"/>
    <property type="match status" value="1"/>
</dbReference>
<evidence type="ECO:0000313" key="12">
    <source>
        <dbReference type="EMBL" id="GFO30005.1"/>
    </source>
</evidence>
<evidence type="ECO:0000256" key="3">
    <source>
        <dbReference type="ARBA" id="ARBA00023155"/>
    </source>
</evidence>
<dbReference type="AlphaFoldDB" id="A0AAV4CE82"/>
<feature type="compositionally biased region" description="Low complexity" evidence="9">
    <location>
        <begin position="488"/>
        <end position="501"/>
    </location>
</feature>
<feature type="region of interest" description="Disordered" evidence="9">
    <location>
        <begin position="569"/>
        <end position="596"/>
    </location>
</feature>
<dbReference type="Gene3D" id="1.10.260.40">
    <property type="entry name" value="lambda repressor-like DNA-binding domains"/>
    <property type="match status" value="1"/>
</dbReference>
<dbReference type="Pfam" id="PF00157">
    <property type="entry name" value="Pou"/>
    <property type="match status" value="1"/>
</dbReference>
<dbReference type="PROSITE" id="PS00035">
    <property type="entry name" value="POU_1"/>
    <property type="match status" value="1"/>
</dbReference>
<dbReference type="Proteomes" id="UP000735302">
    <property type="component" value="Unassembled WGS sequence"/>
</dbReference>
<feature type="compositionally biased region" description="Low complexity" evidence="9">
    <location>
        <begin position="662"/>
        <end position="674"/>
    </location>
</feature>
<accession>A0AAV4CE82</accession>
<evidence type="ECO:0000256" key="7">
    <source>
        <dbReference type="RuleBase" id="RU000682"/>
    </source>
</evidence>
<dbReference type="EMBL" id="BLXT01006199">
    <property type="protein sequence ID" value="GFO30005.1"/>
    <property type="molecule type" value="Genomic_DNA"/>
</dbReference>